<keyword evidence="3" id="KW-1185">Reference proteome</keyword>
<organism evidence="2 3">
    <name type="scientific">Sphaerobolus stellatus (strain SS14)</name>
    <dbReference type="NCBI Taxonomy" id="990650"/>
    <lineage>
        <taxon>Eukaryota</taxon>
        <taxon>Fungi</taxon>
        <taxon>Dikarya</taxon>
        <taxon>Basidiomycota</taxon>
        <taxon>Agaricomycotina</taxon>
        <taxon>Agaricomycetes</taxon>
        <taxon>Phallomycetidae</taxon>
        <taxon>Geastrales</taxon>
        <taxon>Sphaerobolaceae</taxon>
        <taxon>Sphaerobolus</taxon>
    </lineage>
</organism>
<accession>A0A0C9TRM9</accession>
<dbReference type="EMBL" id="KN837481">
    <property type="protein sequence ID" value="KIJ24529.1"/>
    <property type="molecule type" value="Genomic_DNA"/>
</dbReference>
<sequence>MYNGNQQYDPEGNYQTEYLAQNAVADVTTTNGVGQDNISRAVASVNNIMSKRFFRMSIKDSQKVYVETAKAVIKAFGDLEKIHSFLKDVIASFQHYIGFNLDGSKYNKKLLSVNRLQLSTLAMLFRLASLSDCEEIQGPLEDLLSQTKESILRYASASDAYIKQNALVKIIQPEFEQPLAECGACFIRYQSQLEAMITGYFSGELETPEDLTKKILAEFRTLDTTQEKSIRDYIQKKGGLKTVLKSNDDIKTLDGNKCHKGQKTSGTGFESRRRETVA</sequence>
<dbReference type="HOGENOM" id="CLU_1001741_0_0_1"/>
<evidence type="ECO:0000313" key="2">
    <source>
        <dbReference type="EMBL" id="KIJ24529.1"/>
    </source>
</evidence>
<gene>
    <name evidence="2" type="ORF">M422DRAFT_785850</name>
</gene>
<reference evidence="2 3" key="1">
    <citation type="submission" date="2014-06" db="EMBL/GenBank/DDBJ databases">
        <title>Evolutionary Origins and Diversification of the Mycorrhizal Mutualists.</title>
        <authorList>
            <consortium name="DOE Joint Genome Institute"/>
            <consortium name="Mycorrhizal Genomics Consortium"/>
            <person name="Kohler A."/>
            <person name="Kuo A."/>
            <person name="Nagy L.G."/>
            <person name="Floudas D."/>
            <person name="Copeland A."/>
            <person name="Barry K.W."/>
            <person name="Cichocki N."/>
            <person name="Veneault-Fourrey C."/>
            <person name="LaButti K."/>
            <person name="Lindquist E.A."/>
            <person name="Lipzen A."/>
            <person name="Lundell T."/>
            <person name="Morin E."/>
            <person name="Murat C."/>
            <person name="Riley R."/>
            <person name="Ohm R."/>
            <person name="Sun H."/>
            <person name="Tunlid A."/>
            <person name="Henrissat B."/>
            <person name="Grigoriev I.V."/>
            <person name="Hibbett D.S."/>
            <person name="Martin F."/>
        </authorList>
    </citation>
    <scope>NUCLEOTIDE SEQUENCE [LARGE SCALE GENOMIC DNA]</scope>
    <source>
        <strain evidence="2 3">SS14</strain>
    </source>
</reference>
<feature type="region of interest" description="Disordered" evidence="1">
    <location>
        <begin position="255"/>
        <end position="278"/>
    </location>
</feature>
<evidence type="ECO:0000256" key="1">
    <source>
        <dbReference type="SAM" id="MobiDB-lite"/>
    </source>
</evidence>
<proteinExistence type="predicted"/>
<dbReference type="AlphaFoldDB" id="A0A0C9TRM9"/>
<dbReference type="Proteomes" id="UP000054279">
    <property type="component" value="Unassembled WGS sequence"/>
</dbReference>
<protein>
    <submittedName>
        <fullName evidence="2">Uncharacterized protein</fullName>
    </submittedName>
</protein>
<evidence type="ECO:0000313" key="3">
    <source>
        <dbReference type="Proteomes" id="UP000054279"/>
    </source>
</evidence>
<name>A0A0C9TRM9_SPHS4</name>